<dbReference type="Proteomes" id="UP000249526">
    <property type="component" value="Unassembled WGS sequence"/>
</dbReference>
<reference evidence="2 3" key="1">
    <citation type="submission" date="2018-02" db="EMBL/GenBank/DDBJ databases">
        <title>The genomes of Aspergillus section Nigri reveals drivers in fungal speciation.</title>
        <authorList>
            <consortium name="DOE Joint Genome Institute"/>
            <person name="Vesth T.C."/>
            <person name="Nybo J."/>
            <person name="Theobald S."/>
            <person name="Brandl J."/>
            <person name="Frisvad J.C."/>
            <person name="Nielsen K.F."/>
            <person name="Lyhne E.K."/>
            <person name="Kogle M.E."/>
            <person name="Kuo A."/>
            <person name="Riley R."/>
            <person name="Clum A."/>
            <person name="Nolan M."/>
            <person name="Lipzen A."/>
            <person name="Salamov A."/>
            <person name="Henrissat B."/>
            <person name="Wiebenga A."/>
            <person name="De vries R.P."/>
            <person name="Grigoriev I.V."/>
            <person name="Mortensen U.H."/>
            <person name="Andersen M.R."/>
            <person name="Baker S.E."/>
        </authorList>
    </citation>
    <scope>NUCLEOTIDE SEQUENCE [LARGE SCALE GENOMIC DNA]</scope>
    <source>
        <strain evidence="2 3">CBS 112811</strain>
    </source>
</reference>
<proteinExistence type="predicted"/>
<name>A0A8G1QUQ4_9EURO</name>
<keyword evidence="1" id="KW-0812">Transmembrane</keyword>
<keyword evidence="1" id="KW-1133">Transmembrane helix</keyword>
<organism evidence="2 3">
    <name type="scientific">Aspergillus piperis CBS 112811</name>
    <dbReference type="NCBI Taxonomy" id="1448313"/>
    <lineage>
        <taxon>Eukaryota</taxon>
        <taxon>Fungi</taxon>
        <taxon>Dikarya</taxon>
        <taxon>Ascomycota</taxon>
        <taxon>Pezizomycotina</taxon>
        <taxon>Eurotiomycetes</taxon>
        <taxon>Eurotiomycetidae</taxon>
        <taxon>Eurotiales</taxon>
        <taxon>Aspergillaceae</taxon>
        <taxon>Aspergillus</taxon>
        <taxon>Aspergillus subgen. Circumdati</taxon>
    </lineage>
</organism>
<dbReference type="GeneID" id="37157593"/>
<keyword evidence="1" id="KW-0472">Membrane</keyword>
<keyword evidence="3" id="KW-1185">Reference proteome</keyword>
<gene>
    <name evidence="2" type="ORF">BO85DRAFT_156078</name>
</gene>
<evidence type="ECO:0000256" key="1">
    <source>
        <dbReference type="SAM" id="Phobius"/>
    </source>
</evidence>
<dbReference type="AlphaFoldDB" id="A0A8G1QUQ4"/>
<feature type="transmembrane region" description="Helical" evidence="1">
    <location>
        <begin position="84"/>
        <end position="105"/>
    </location>
</feature>
<protein>
    <recommendedName>
        <fullName evidence="4">Transmembrane protein</fullName>
    </recommendedName>
</protein>
<dbReference type="EMBL" id="KZ825077">
    <property type="protein sequence ID" value="RAH53326.1"/>
    <property type="molecule type" value="Genomic_DNA"/>
</dbReference>
<accession>A0A8G1QUQ4</accession>
<dbReference type="RefSeq" id="XP_025511248.1">
    <property type="nucleotide sequence ID" value="XM_025654191.1"/>
</dbReference>
<evidence type="ECO:0008006" key="4">
    <source>
        <dbReference type="Google" id="ProtNLM"/>
    </source>
</evidence>
<evidence type="ECO:0000313" key="3">
    <source>
        <dbReference type="Proteomes" id="UP000249526"/>
    </source>
</evidence>
<evidence type="ECO:0000313" key="2">
    <source>
        <dbReference type="EMBL" id="RAH53326.1"/>
    </source>
</evidence>
<sequence length="117" mass="13743">MDSSIITTLSPLVPSHISQTHPPVRQYLIVRRYYNTVSDTPCGSQELQEVHFHRGKRKSRRVDILEEKEIEAQNFPPSLSNYQYGFFLLLLPFLFQLLMSVFPVVNTRSMSWQSKIW</sequence>